<comment type="caution">
    <text evidence="6">Lacks conserved residue(s) required for the propagation of feature annotation.</text>
</comment>
<name>A0A0R3VUX3_TAEAS</name>
<keyword evidence="1 6" id="KW-0768">Sushi</keyword>
<dbReference type="SUPFAM" id="SSF56436">
    <property type="entry name" value="C-type lectin-like"/>
    <property type="match status" value="1"/>
</dbReference>
<evidence type="ECO:0000313" key="9">
    <source>
        <dbReference type="EMBL" id="VDK22581.1"/>
    </source>
</evidence>
<protein>
    <submittedName>
        <fullName evidence="11">Sushi domain-containing protein</fullName>
    </submittedName>
</protein>
<evidence type="ECO:0000313" key="11">
    <source>
        <dbReference type="WBParaSite" id="TASK_0000115001-mRNA-1"/>
    </source>
</evidence>
<dbReference type="WBParaSite" id="TASK_0000115001-mRNA-1">
    <property type="protein sequence ID" value="TASK_0000115001-mRNA-1"/>
    <property type="gene ID" value="TASK_0000115001"/>
</dbReference>
<evidence type="ECO:0000256" key="2">
    <source>
        <dbReference type="ARBA" id="ARBA00022729"/>
    </source>
</evidence>
<keyword evidence="3" id="KW-0677">Repeat</keyword>
<reference evidence="9 10" key="2">
    <citation type="submission" date="2018-11" db="EMBL/GenBank/DDBJ databases">
        <authorList>
            <consortium name="Pathogen Informatics"/>
        </authorList>
    </citation>
    <scope>NUCLEOTIDE SEQUENCE [LARGE SCALE GENOMIC DNA]</scope>
</reference>
<dbReference type="Proteomes" id="UP000282613">
    <property type="component" value="Unassembled WGS sequence"/>
</dbReference>
<evidence type="ECO:0000256" key="6">
    <source>
        <dbReference type="PROSITE-ProRule" id="PRU00302"/>
    </source>
</evidence>
<organism evidence="11">
    <name type="scientific">Taenia asiatica</name>
    <name type="common">Asian tapeworm</name>
    <dbReference type="NCBI Taxonomy" id="60517"/>
    <lineage>
        <taxon>Eukaryota</taxon>
        <taxon>Metazoa</taxon>
        <taxon>Spiralia</taxon>
        <taxon>Lophotrochozoa</taxon>
        <taxon>Platyhelminthes</taxon>
        <taxon>Cestoda</taxon>
        <taxon>Eucestoda</taxon>
        <taxon>Cyclophyllidea</taxon>
        <taxon>Taeniidae</taxon>
        <taxon>Taenia</taxon>
    </lineage>
</organism>
<feature type="domain" description="Sushi" evidence="8">
    <location>
        <begin position="206"/>
        <end position="282"/>
    </location>
</feature>
<accession>A0A0R3VUX3</accession>
<dbReference type="SMART" id="SM00034">
    <property type="entry name" value="CLECT"/>
    <property type="match status" value="1"/>
</dbReference>
<proteinExistence type="predicted"/>
<dbReference type="Gene3D" id="2.10.70.10">
    <property type="entry name" value="Complement Module, domain 1"/>
    <property type="match status" value="2"/>
</dbReference>
<evidence type="ECO:0000256" key="3">
    <source>
        <dbReference type="ARBA" id="ARBA00022737"/>
    </source>
</evidence>
<reference evidence="11" key="1">
    <citation type="submission" date="2017-02" db="UniProtKB">
        <authorList>
            <consortium name="WormBaseParasite"/>
        </authorList>
    </citation>
    <scope>IDENTIFICATION</scope>
</reference>
<evidence type="ECO:0000256" key="5">
    <source>
        <dbReference type="ARBA" id="ARBA00023180"/>
    </source>
</evidence>
<dbReference type="PROSITE" id="PS50923">
    <property type="entry name" value="SUSHI"/>
    <property type="match status" value="1"/>
</dbReference>
<dbReference type="SUPFAM" id="SSF57535">
    <property type="entry name" value="Complement control module/SCR domain"/>
    <property type="match status" value="1"/>
</dbReference>
<dbReference type="InterPro" id="IPR016186">
    <property type="entry name" value="C-type_lectin-like/link_sf"/>
</dbReference>
<keyword evidence="7" id="KW-1133">Transmembrane helix</keyword>
<dbReference type="EMBL" id="UYRS01000242">
    <property type="protein sequence ID" value="VDK22581.1"/>
    <property type="molecule type" value="Genomic_DNA"/>
</dbReference>
<evidence type="ECO:0000256" key="1">
    <source>
        <dbReference type="ARBA" id="ARBA00022659"/>
    </source>
</evidence>
<dbReference type="Pfam" id="PF00084">
    <property type="entry name" value="Sushi"/>
    <property type="match status" value="1"/>
</dbReference>
<keyword evidence="5" id="KW-0325">Glycoprotein</keyword>
<keyword evidence="4" id="KW-1015">Disulfide bond</keyword>
<dbReference type="InterPro" id="IPR035976">
    <property type="entry name" value="Sushi/SCR/CCP_sf"/>
</dbReference>
<evidence type="ECO:0000256" key="4">
    <source>
        <dbReference type="ARBA" id="ARBA00023157"/>
    </source>
</evidence>
<feature type="transmembrane region" description="Helical" evidence="7">
    <location>
        <begin position="484"/>
        <end position="502"/>
    </location>
</feature>
<dbReference type="OrthoDB" id="6237547at2759"/>
<dbReference type="AlphaFoldDB" id="A0A0R3VUX3"/>
<evidence type="ECO:0000256" key="7">
    <source>
        <dbReference type="SAM" id="Phobius"/>
    </source>
</evidence>
<dbReference type="PANTHER" id="PTHR19325">
    <property type="entry name" value="COMPLEMENT COMPONENT-RELATED SUSHI DOMAIN-CONTAINING"/>
    <property type="match status" value="1"/>
</dbReference>
<evidence type="ECO:0000259" key="8">
    <source>
        <dbReference type="PROSITE" id="PS50923"/>
    </source>
</evidence>
<sequence length="542" mass="61732">MDFPCVDSTWTYVARSGKCYKLFSNTLRYTQKEALDNCRSLLVNYPNVRVTVAEVRDSDDLRALKQVLVESSLKERVFLNARRENAIRPFIWQSDNTVVNLDFVLWSGGVGDGNCLVAFYTAERVGLQWKTVAVIEEDACDTGHAVICEHKDEKSSKMKYLDSDDKPPLAEFKCAGQRASPDVADPSQYKATFSYNGLPLNKCDEITCEMDATSLCHAANGTINPPNKIRFQYGENVTVKCDEGYAYTLDLTQETASMQCLSMSNNRYQGMWHPHPCHACSAIRCNETEMNAMVPKYASLFSARSRLTEEEFGHLQVNQFSQYGNVVTYRCYESYFYPDRSFEKYVECDLKAGHNNIGEWKGYGGTLLPLPESCQPVTCMYEDVLLKKDYNIQPNFTIQFANGTMETRSKLKPVPYPYMTTIRYLCKEGYQTVTKKPDQNTSCGPIGWWRPQIYGCITVDKNMTTSSTGRYVPPAIEAPSANQLGSVVIGIIVVFLVSLLLLDLATLHRDIRWFFNNIRLQKRLWLAKRRLRKAKREAKAKQ</sequence>
<keyword evidence="2" id="KW-0732">Signal</keyword>
<dbReference type="InterPro" id="IPR001304">
    <property type="entry name" value="C-type_lectin-like"/>
</dbReference>
<keyword evidence="7" id="KW-0472">Membrane</keyword>
<dbReference type="InterPro" id="IPR016187">
    <property type="entry name" value="CTDL_fold"/>
</dbReference>
<dbReference type="PANTHER" id="PTHR19325:SF560">
    <property type="entry name" value="SUSHI, VON WILLEBRAND FACTOR TYPE A, EGF AND PENTRAXIN DOMAIN-CONTAINING PROTEIN 1"/>
    <property type="match status" value="1"/>
</dbReference>
<dbReference type="Gene3D" id="3.10.100.10">
    <property type="entry name" value="Mannose-Binding Protein A, subunit A"/>
    <property type="match status" value="1"/>
</dbReference>
<dbReference type="InterPro" id="IPR000436">
    <property type="entry name" value="Sushi_SCR_CCP_dom"/>
</dbReference>
<dbReference type="InterPro" id="IPR050350">
    <property type="entry name" value="Compl-Cell_Adhes-Reg"/>
</dbReference>
<keyword evidence="7" id="KW-0812">Transmembrane</keyword>
<evidence type="ECO:0000313" key="10">
    <source>
        <dbReference type="Proteomes" id="UP000282613"/>
    </source>
</evidence>
<gene>
    <name evidence="9" type="ORF">TASK_LOCUS1151</name>
</gene>
<keyword evidence="10" id="KW-1185">Reference proteome</keyword>